<reference evidence="1" key="3">
    <citation type="submission" date="2010-09" db="EMBL/GenBank/DDBJ databases">
        <title>Annotation of Gaeumannomyces graminis var. tritici R3-111a-1.</title>
        <authorList>
            <consortium name="The Broad Institute Genome Sequencing Platform"/>
            <person name="Ma L.-J."/>
            <person name="Dead R."/>
            <person name="Young S.K."/>
            <person name="Zeng Q."/>
            <person name="Gargeya S."/>
            <person name="Fitzgerald M."/>
            <person name="Haas B."/>
            <person name="Abouelleil A."/>
            <person name="Alvarado L."/>
            <person name="Arachchi H.M."/>
            <person name="Berlin A."/>
            <person name="Brown A."/>
            <person name="Chapman S.B."/>
            <person name="Chen Z."/>
            <person name="Dunbar C."/>
            <person name="Freedman E."/>
            <person name="Gearin G."/>
            <person name="Gellesch M."/>
            <person name="Goldberg J."/>
            <person name="Griggs A."/>
            <person name="Gujja S."/>
            <person name="Heiman D."/>
            <person name="Howarth C."/>
            <person name="Larson L."/>
            <person name="Lui A."/>
            <person name="MacDonald P.J.P."/>
            <person name="Mehta T."/>
            <person name="Montmayeur A."/>
            <person name="Murphy C."/>
            <person name="Neiman D."/>
            <person name="Pearson M."/>
            <person name="Priest M."/>
            <person name="Roberts A."/>
            <person name="Saif S."/>
            <person name="Shea T."/>
            <person name="Shenoy N."/>
            <person name="Sisk P."/>
            <person name="Stolte C."/>
            <person name="Sykes S."/>
            <person name="Yandava C."/>
            <person name="Wortman J."/>
            <person name="Nusbaum C."/>
            <person name="Birren B."/>
        </authorList>
    </citation>
    <scope>NUCLEOTIDE SEQUENCE</scope>
    <source>
        <strain evidence="1">R3-111a-1</strain>
    </source>
</reference>
<keyword evidence="3" id="KW-1185">Reference proteome</keyword>
<reference evidence="3" key="1">
    <citation type="submission" date="2010-07" db="EMBL/GenBank/DDBJ databases">
        <title>The genome sequence of Gaeumannomyces graminis var. tritici strain R3-111a-1.</title>
        <authorList>
            <consortium name="The Broad Institute Genome Sequencing Platform"/>
            <person name="Ma L.-J."/>
            <person name="Dead R."/>
            <person name="Young S."/>
            <person name="Zeng Q."/>
            <person name="Koehrsen M."/>
            <person name="Alvarado L."/>
            <person name="Berlin A."/>
            <person name="Chapman S.B."/>
            <person name="Chen Z."/>
            <person name="Freedman E."/>
            <person name="Gellesch M."/>
            <person name="Goldberg J."/>
            <person name="Griggs A."/>
            <person name="Gujja S."/>
            <person name="Heilman E.R."/>
            <person name="Heiman D."/>
            <person name="Hepburn T."/>
            <person name="Howarth C."/>
            <person name="Jen D."/>
            <person name="Larson L."/>
            <person name="Mehta T."/>
            <person name="Neiman D."/>
            <person name="Pearson M."/>
            <person name="Roberts A."/>
            <person name="Saif S."/>
            <person name="Shea T."/>
            <person name="Shenoy N."/>
            <person name="Sisk P."/>
            <person name="Stolte C."/>
            <person name="Sykes S."/>
            <person name="Walk T."/>
            <person name="White J."/>
            <person name="Yandava C."/>
            <person name="Haas B."/>
            <person name="Nusbaum C."/>
            <person name="Birren B."/>
        </authorList>
    </citation>
    <scope>NUCLEOTIDE SEQUENCE [LARGE SCALE GENOMIC DNA]</scope>
    <source>
        <strain evidence="3">R3-111a-1</strain>
    </source>
</reference>
<protein>
    <submittedName>
        <fullName evidence="1 2">Uncharacterized protein</fullName>
    </submittedName>
</protein>
<reference evidence="2" key="4">
    <citation type="journal article" date="2015" name="G3 (Bethesda)">
        <title>Genome sequences of three phytopathogenic species of the Magnaporthaceae family of fungi.</title>
        <authorList>
            <person name="Okagaki L.H."/>
            <person name="Nunes C.C."/>
            <person name="Sailsbery J."/>
            <person name="Clay B."/>
            <person name="Brown D."/>
            <person name="John T."/>
            <person name="Oh Y."/>
            <person name="Young N."/>
            <person name="Fitzgerald M."/>
            <person name="Haas B.J."/>
            <person name="Zeng Q."/>
            <person name="Young S."/>
            <person name="Adiconis X."/>
            <person name="Fan L."/>
            <person name="Levin J.Z."/>
            <person name="Mitchell T.K."/>
            <person name="Okubara P.A."/>
            <person name="Farman M.L."/>
            <person name="Kohn L.M."/>
            <person name="Birren B."/>
            <person name="Ma L.-J."/>
            <person name="Dean R.A."/>
        </authorList>
    </citation>
    <scope>NUCLEOTIDE SEQUENCE</scope>
    <source>
        <strain evidence="2">R3-111a-1</strain>
    </source>
</reference>
<dbReference type="GeneID" id="20344631"/>
<gene>
    <name evidence="2" type="primary">20344631</name>
    <name evidence="1" type="ORF">GGTG_04173</name>
</gene>
<evidence type="ECO:0000313" key="1">
    <source>
        <dbReference type="EMBL" id="EJT79084.1"/>
    </source>
</evidence>
<reference evidence="1" key="2">
    <citation type="submission" date="2010-07" db="EMBL/GenBank/DDBJ databases">
        <authorList>
            <consortium name="The Broad Institute Genome Sequencing Platform"/>
            <consortium name="Broad Institute Genome Sequencing Center for Infectious Disease"/>
            <person name="Ma L.-J."/>
            <person name="Dead R."/>
            <person name="Young S."/>
            <person name="Zeng Q."/>
            <person name="Koehrsen M."/>
            <person name="Alvarado L."/>
            <person name="Berlin A."/>
            <person name="Chapman S.B."/>
            <person name="Chen Z."/>
            <person name="Freedman E."/>
            <person name="Gellesch M."/>
            <person name="Goldberg J."/>
            <person name="Griggs A."/>
            <person name="Gujja S."/>
            <person name="Heilman E.R."/>
            <person name="Heiman D."/>
            <person name="Hepburn T."/>
            <person name="Howarth C."/>
            <person name="Jen D."/>
            <person name="Larson L."/>
            <person name="Mehta T."/>
            <person name="Neiman D."/>
            <person name="Pearson M."/>
            <person name="Roberts A."/>
            <person name="Saif S."/>
            <person name="Shea T."/>
            <person name="Shenoy N."/>
            <person name="Sisk P."/>
            <person name="Stolte C."/>
            <person name="Sykes S."/>
            <person name="Walk T."/>
            <person name="White J."/>
            <person name="Yandava C."/>
            <person name="Haas B."/>
            <person name="Nusbaum C."/>
            <person name="Birren B."/>
        </authorList>
    </citation>
    <scope>NUCLEOTIDE SEQUENCE</scope>
    <source>
        <strain evidence="1">R3-111a-1</strain>
    </source>
</reference>
<dbReference type="RefSeq" id="XP_009220229.1">
    <property type="nucleotide sequence ID" value="XM_009221965.1"/>
</dbReference>
<evidence type="ECO:0000313" key="2">
    <source>
        <dbReference type="EnsemblFungi" id="EJT79084"/>
    </source>
</evidence>
<dbReference type="EMBL" id="GL385396">
    <property type="protein sequence ID" value="EJT79084.1"/>
    <property type="molecule type" value="Genomic_DNA"/>
</dbReference>
<proteinExistence type="predicted"/>
<dbReference type="HOGENOM" id="CLU_2250333_0_0_1"/>
<accession>J3NSC7</accession>
<dbReference type="Proteomes" id="UP000006039">
    <property type="component" value="Unassembled WGS sequence"/>
</dbReference>
<reference evidence="2" key="5">
    <citation type="submission" date="2018-04" db="UniProtKB">
        <authorList>
            <consortium name="EnsemblFungi"/>
        </authorList>
    </citation>
    <scope>IDENTIFICATION</scope>
    <source>
        <strain evidence="2">R3-111a-1</strain>
    </source>
</reference>
<dbReference type="EnsemblFungi" id="EJT79084">
    <property type="protein sequence ID" value="EJT79084"/>
    <property type="gene ID" value="GGTG_04173"/>
</dbReference>
<organism evidence="1">
    <name type="scientific">Gaeumannomyces tritici (strain R3-111a-1)</name>
    <name type="common">Wheat and barley take-all root rot fungus</name>
    <name type="synonym">Gaeumannomyces graminis var. tritici</name>
    <dbReference type="NCBI Taxonomy" id="644352"/>
    <lineage>
        <taxon>Eukaryota</taxon>
        <taxon>Fungi</taxon>
        <taxon>Dikarya</taxon>
        <taxon>Ascomycota</taxon>
        <taxon>Pezizomycotina</taxon>
        <taxon>Sordariomycetes</taxon>
        <taxon>Sordariomycetidae</taxon>
        <taxon>Magnaporthales</taxon>
        <taxon>Magnaporthaceae</taxon>
        <taxon>Gaeumannomyces</taxon>
    </lineage>
</organism>
<evidence type="ECO:0000313" key="3">
    <source>
        <dbReference type="Proteomes" id="UP000006039"/>
    </source>
</evidence>
<dbReference type="AlphaFoldDB" id="J3NSC7"/>
<sequence>MVLKRPAQSLRQAGRGWCQMSIWSQMWCQNELPVGHYNERLARGNAGKSQGTRALGSWLRDVGDFKSLTKSAIRQCFDHSACWSLAAAPAVSERVGPSAPGPDS</sequence>
<name>J3NSC7_GAET3</name>
<dbReference type="VEuPathDB" id="FungiDB:GGTG_04173"/>